<evidence type="ECO:0000256" key="3">
    <source>
        <dbReference type="SAM" id="Phobius"/>
    </source>
</evidence>
<feature type="region of interest" description="Disordered" evidence="2">
    <location>
        <begin position="1386"/>
        <end position="1409"/>
    </location>
</feature>
<dbReference type="InterPro" id="IPR051697">
    <property type="entry name" value="Patched_domain-protein"/>
</dbReference>
<feature type="region of interest" description="Disordered" evidence="2">
    <location>
        <begin position="886"/>
        <end position="921"/>
    </location>
</feature>
<feature type="region of interest" description="Disordered" evidence="2">
    <location>
        <begin position="848"/>
        <end position="872"/>
    </location>
</feature>
<dbReference type="InterPro" id="IPR003582">
    <property type="entry name" value="ShKT_dom"/>
</dbReference>
<dbReference type="Proteomes" id="UP000751190">
    <property type="component" value="Unassembled WGS sequence"/>
</dbReference>
<feature type="region of interest" description="Disordered" evidence="2">
    <location>
        <begin position="1517"/>
        <end position="1541"/>
    </location>
</feature>
<evidence type="ECO:0000313" key="6">
    <source>
        <dbReference type="Proteomes" id="UP000751190"/>
    </source>
</evidence>
<dbReference type="PANTHER" id="PTHR10796">
    <property type="entry name" value="PATCHED-RELATED"/>
    <property type="match status" value="1"/>
</dbReference>
<dbReference type="PANTHER" id="PTHR10796:SF92">
    <property type="entry name" value="PATCHED-RELATED, ISOFORM A"/>
    <property type="match status" value="1"/>
</dbReference>
<feature type="compositionally biased region" description="Low complexity" evidence="2">
    <location>
        <begin position="886"/>
        <end position="903"/>
    </location>
</feature>
<feature type="transmembrane region" description="Helical" evidence="3">
    <location>
        <begin position="324"/>
        <end position="352"/>
    </location>
</feature>
<feature type="region of interest" description="Disordered" evidence="2">
    <location>
        <begin position="685"/>
        <end position="715"/>
    </location>
</feature>
<dbReference type="OrthoDB" id="6510177at2759"/>
<dbReference type="OMA" id="CEPLART"/>
<proteinExistence type="inferred from homology"/>
<feature type="region of interest" description="Disordered" evidence="2">
    <location>
        <begin position="1451"/>
        <end position="1483"/>
    </location>
</feature>
<reference evidence="5" key="1">
    <citation type="submission" date="2021-05" db="EMBL/GenBank/DDBJ databases">
        <title>The genome of the haptophyte Pavlova lutheri (Diacronema luteri, Pavlovales) - a model for lipid biosynthesis in eukaryotic algae.</title>
        <authorList>
            <person name="Hulatt C.J."/>
            <person name="Posewitz M.C."/>
        </authorList>
    </citation>
    <scope>NUCLEOTIDE SEQUENCE</scope>
    <source>
        <strain evidence="5">NIVA-4/92</strain>
    </source>
</reference>
<feature type="transmembrane region" description="Helical" evidence="3">
    <location>
        <begin position="1232"/>
        <end position="1265"/>
    </location>
</feature>
<feature type="transmembrane region" description="Helical" evidence="3">
    <location>
        <begin position="358"/>
        <end position="378"/>
    </location>
</feature>
<feature type="transmembrane region" description="Helical" evidence="3">
    <location>
        <begin position="1319"/>
        <end position="1341"/>
    </location>
</feature>
<feature type="transmembrane region" description="Helical" evidence="3">
    <location>
        <begin position="295"/>
        <end position="317"/>
    </location>
</feature>
<dbReference type="SMART" id="SM00254">
    <property type="entry name" value="ShKT"/>
    <property type="match status" value="1"/>
</dbReference>
<evidence type="ECO:0000259" key="4">
    <source>
        <dbReference type="PROSITE" id="PS50156"/>
    </source>
</evidence>
<evidence type="ECO:0000313" key="5">
    <source>
        <dbReference type="EMBL" id="KAG8468636.1"/>
    </source>
</evidence>
<feature type="compositionally biased region" description="Gly residues" evidence="2">
    <location>
        <begin position="701"/>
        <end position="711"/>
    </location>
</feature>
<dbReference type="InterPro" id="IPR000731">
    <property type="entry name" value="SSD"/>
</dbReference>
<evidence type="ECO:0000256" key="2">
    <source>
        <dbReference type="SAM" id="MobiDB-lite"/>
    </source>
</evidence>
<organism evidence="5 6">
    <name type="scientific">Diacronema lutheri</name>
    <name type="common">Unicellular marine alga</name>
    <name type="synonym">Monochrysis lutheri</name>
    <dbReference type="NCBI Taxonomy" id="2081491"/>
    <lineage>
        <taxon>Eukaryota</taxon>
        <taxon>Haptista</taxon>
        <taxon>Haptophyta</taxon>
        <taxon>Pavlovophyceae</taxon>
        <taxon>Pavlovales</taxon>
        <taxon>Pavlovaceae</taxon>
        <taxon>Diacronema</taxon>
    </lineage>
</organism>
<evidence type="ECO:0000256" key="1">
    <source>
        <dbReference type="ARBA" id="ARBA00005585"/>
    </source>
</evidence>
<name>A0A8J6CF09_DIALT</name>
<dbReference type="Gene3D" id="1.20.1640.10">
    <property type="entry name" value="Multidrug efflux transporter AcrB transmembrane domain"/>
    <property type="match status" value="2"/>
</dbReference>
<dbReference type="PROSITE" id="PS50156">
    <property type="entry name" value="SSD"/>
    <property type="match status" value="1"/>
</dbReference>
<feature type="transmembrane region" description="Helical" evidence="3">
    <location>
        <begin position="399"/>
        <end position="418"/>
    </location>
</feature>
<gene>
    <name evidence="5" type="ORF">KFE25_013719</name>
</gene>
<keyword evidence="3" id="KW-0812">Transmembrane</keyword>
<dbReference type="GO" id="GO:0016020">
    <property type="term" value="C:membrane"/>
    <property type="evidence" value="ECO:0007669"/>
    <property type="project" value="TreeGrafter"/>
</dbReference>
<comment type="caution">
    <text evidence="5">The sequence shown here is derived from an EMBL/GenBank/DDBJ whole genome shotgun (WGS) entry which is preliminary data.</text>
</comment>
<accession>A0A8J6CF09</accession>
<dbReference type="EMBL" id="JAGTXO010000004">
    <property type="protein sequence ID" value="KAG8468636.1"/>
    <property type="molecule type" value="Genomic_DNA"/>
</dbReference>
<dbReference type="Pfam" id="PF12349">
    <property type="entry name" value="Sterol-sensing"/>
    <property type="match status" value="1"/>
</dbReference>
<dbReference type="InterPro" id="IPR053958">
    <property type="entry name" value="HMGCR/SNAP/NPC1-like_SSD"/>
</dbReference>
<keyword evidence="3" id="KW-1133">Transmembrane helix</keyword>
<feature type="transmembrane region" description="Helical" evidence="3">
    <location>
        <begin position="430"/>
        <end position="452"/>
    </location>
</feature>
<feature type="transmembrane region" description="Helical" evidence="3">
    <location>
        <begin position="517"/>
        <end position="536"/>
    </location>
</feature>
<feature type="compositionally biased region" description="Low complexity" evidence="2">
    <location>
        <begin position="858"/>
        <end position="872"/>
    </location>
</feature>
<protein>
    <recommendedName>
        <fullName evidence="4">SSD domain-containing protein</fullName>
    </recommendedName>
</protein>
<feature type="transmembrane region" description="Helical" evidence="3">
    <location>
        <begin position="1348"/>
        <end position="1375"/>
    </location>
</feature>
<keyword evidence="6" id="KW-1185">Reference proteome</keyword>
<comment type="similarity">
    <text evidence="1">Belongs to the patched family.</text>
</comment>
<sequence length="1541" mass="160694">MDLPYAKLASARRSPARAGFADAAVGAVPGGVKIVTHGIIERQLAELFRRVGLWVGRHPRRAIGASLLAAISCALLIPAFLTFEADPVALYIPQRSALAQQRRYIERTFGIWDEPGILVVKHKTPGTSIMQPDFLLAAMDLHERVQRVVAPAPGAGGGELAMADVCARRFVTLTGDYVCAVLSALEQWGYSKDKLASDTDIVGTLAKAHAHSEVDLGGMVVTPAGQMVKAEALQIKYFFNVSVAHYHDGGTLAWDRALRALLDDVNAHEPLLSVSYWSALFIEEEAQSFVAKDSYLMALSMVFIMFYVCIALGGVTYDIRTSRMLLGTTSAVCVSLAMAAGFGLGALCGYPFQPINPIIVFTLLGVSVDDMIIIVDAFERTRPADPVALRLSESMAVSGSTITVTSFTSAFVFFTAIWVDFPALTNFCVPAGFCVLSVYVLQLFFFAGCLVLDTLRQEAGRADVVPCFVPESDEAAACCAQYRPPPLAAGGKPTRAERPIQLWFRTRYPRLLLQPRTRVAVVVGFLAPVLLAARQIPDITVGLPLRQTLAESSPVLRYVDDLETYWRGAQTQEAWLVYMHTNVTDARALRAANRAMSALTDLDSVLRIHVNWLAGFRDWYECKGDREWPPTSSAPVGEFIHDEGVYTCVHDEAGATAHRARRGSDDGANARGSVGGLALGATGARRGAHAHAHGARARADAGGGGGGGASGASGAHAAPAARLGAGLERAEGAAAQLGRAGARRAHRRLSGAELRRRLALLDEAVADAPQAASALAHAEAAPAPRRALAAVGPPTADERQHAAAMARAQAVSAHEAAVKARVEAAQARAAIGASAAAARRAAHVQGAGAAVGSGGPSGAARARPAHGSAVPRSALPLAAPPALATAEEAPAAAADGAVSSGAPAPSPSTSPAPATTGGSRCAPMATRLARTPDEAREFLPAATETGHCSYERPAGAGATAPHEACSSKYFCNGLHGGCWQCRDPPSATSRCVGESARVPRAQAAAHFAADGTSEVSHCALVSADSGCAKRFQCLGAHGACFRCAEPGHAARLTHRAHSTVNADGGTSAWDPDVPCFDANAQFARLSGKYTCAEAASHCTQGETGWRIVRAYCPLSCGLCTPSANATSVAAGADVASGYEVAVGGRDYESDVLVGASSGEVAASRIVFSTSMPPTFVDVYGTYLKQRAALEKLAAAELSESGVALDAFVYHIQYEFAYADWVMPSFGAQNLAMAAAAVLVCVAAFLPVSIALLCTFAVVCIDVLLLGGMALLHTPLNTITLVSLLLAMALAIDYSCHIGHAYVIAPGTTRLEKTHHALEYMGFSVLNAGLSTLLGTLFLAASQSPVFRIFFVAVWSTILLGLIAGLAFVPVMLSYIGPLDDVPAPSRVGSRSDLRPLGASRTPSRSPFSAKAATRVSSRHELSFKPSFSGVEQLSPPHALAHGGAPCHALGAADIARTPGGGTGAPLPSVDRADPTHGTFGVAHPPVLSMSAGAEPSVGYPTSIARCEPLARTTVVDGAPGADGFRRPLPHAASAPRLHLPQ</sequence>
<dbReference type="SUPFAM" id="SSF82866">
    <property type="entry name" value="Multidrug efflux transporter AcrB transmembrane domain"/>
    <property type="match status" value="2"/>
</dbReference>
<feature type="domain" description="SSD" evidence="4">
    <location>
        <begin position="293"/>
        <end position="452"/>
    </location>
</feature>
<feature type="compositionally biased region" description="Basic residues" evidence="2">
    <location>
        <begin position="686"/>
        <end position="696"/>
    </location>
</feature>
<keyword evidence="3" id="KW-0472">Membrane</keyword>